<reference evidence="4 5" key="1">
    <citation type="submission" date="2020-04" db="EMBL/GenBank/DDBJ databases">
        <title>Perkinsus olseni comparative genomics.</title>
        <authorList>
            <person name="Bogema D.R."/>
        </authorList>
    </citation>
    <scope>NUCLEOTIDE SEQUENCE [LARGE SCALE GENOMIC DNA]</scope>
    <source>
        <strain evidence="3">ATCC PRA-205</strain>
        <strain evidence="2 4">ATCC PRA-207</strain>
    </source>
</reference>
<proteinExistence type="predicted"/>
<feature type="compositionally biased region" description="Low complexity" evidence="1">
    <location>
        <begin position="1"/>
        <end position="19"/>
    </location>
</feature>
<name>A0A7J6UE20_PEROL</name>
<dbReference type="Proteomes" id="UP000553632">
    <property type="component" value="Unassembled WGS sequence"/>
</dbReference>
<evidence type="ECO:0000313" key="4">
    <source>
        <dbReference type="Proteomes" id="UP000553632"/>
    </source>
</evidence>
<comment type="caution">
    <text evidence="3">The sequence shown here is derived from an EMBL/GenBank/DDBJ whole genome shotgun (WGS) entry which is preliminary data.</text>
</comment>
<feature type="region of interest" description="Disordered" evidence="1">
    <location>
        <begin position="1"/>
        <end position="34"/>
    </location>
</feature>
<keyword evidence="4" id="KW-1185">Reference proteome</keyword>
<dbReference type="OMA" id="MRVLSEH"/>
<sequence>MSHSKLTTISSSSSVTALTPPRGDCSPLPVFDDEDPSVLEEQRRLLGEMSTKMIQNMSLHKASATDIRRARNLTILSELYEEAAVAYKDGDKTRLRDLIATAERLVGCGSLHTRQSSDDVATVDSMRVLSEH</sequence>
<dbReference type="Proteomes" id="UP000574390">
    <property type="component" value="Unassembled WGS sequence"/>
</dbReference>
<evidence type="ECO:0000256" key="1">
    <source>
        <dbReference type="SAM" id="MobiDB-lite"/>
    </source>
</evidence>
<dbReference type="EMBL" id="JABANO010037325">
    <property type="protein sequence ID" value="KAF4700374.1"/>
    <property type="molecule type" value="Genomic_DNA"/>
</dbReference>
<evidence type="ECO:0000313" key="5">
    <source>
        <dbReference type="Proteomes" id="UP000574390"/>
    </source>
</evidence>
<dbReference type="EMBL" id="JABANM010000724">
    <property type="protein sequence ID" value="KAF4755480.1"/>
    <property type="molecule type" value="Genomic_DNA"/>
</dbReference>
<organism evidence="3 5">
    <name type="scientific">Perkinsus olseni</name>
    <name type="common">Perkinsus atlanticus</name>
    <dbReference type="NCBI Taxonomy" id="32597"/>
    <lineage>
        <taxon>Eukaryota</taxon>
        <taxon>Sar</taxon>
        <taxon>Alveolata</taxon>
        <taxon>Perkinsozoa</taxon>
        <taxon>Perkinsea</taxon>
        <taxon>Perkinsida</taxon>
        <taxon>Perkinsidae</taxon>
        <taxon>Perkinsus</taxon>
    </lineage>
</organism>
<accession>A0A7J6UE20</accession>
<protein>
    <submittedName>
        <fullName evidence="3">Uncharacterized protein</fullName>
    </submittedName>
</protein>
<dbReference type="AlphaFoldDB" id="A0A7J6UE20"/>
<evidence type="ECO:0000313" key="2">
    <source>
        <dbReference type="EMBL" id="KAF4700374.1"/>
    </source>
</evidence>
<evidence type="ECO:0000313" key="3">
    <source>
        <dbReference type="EMBL" id="KAF4755480.1"/>
    </source>
</evidence>
<gene>
    <name evidence="3" type="ORF">FOZ62_010774</name>
    <name evidence="2" type="ORF">FOZ63_018577</name>
</gene>